<dbReference type="FunFam" id="1.10.10.10:FF:000001">
    <property type="entry name" value="LysR family transcriptional regulator"/>
    <property type="match status" value="1"/>
</dbReference>
<keyword evidence="8" id="KW-1185">Reference proteome</keyword>
<accession>A0A221K5S9</accession>
<dbReference type="Gene3D" id="1.10.10.10">
    <property type="entry name" value="Winged helix-like DNA-binding domain superfamily/Winged helix DNA-binding domain"/>
    <property type="match status" value="1"/>
</dbReference>
<proteinExistence type="inferred from homology"/>
<gene>
    <name evidence="7" type="primary">cynR</name>
    <name evidence="7" type="ORF">SULPSESMR1_04635</name>
</gene>
<dbReference type="GO" id="GO:0005829">
    <property type="term" value="C:cytosol"/>
    <property type="evidence" value="ECO:0007669"/>
    <property type="project" value="TreeGrafter"/>
</dbReference>
<dbReference type="Pfam" id="PF00126">
    <property type="entry name" value="HTH_1"/>
    <property type="match status" value="1"/>
</dbReference>
<evidence type="ECO:0000256" key="2">
    <source>
        <dbReference type="ARBA" id="ARBA00023015"/>
    </source>
</evidence>
<protein>
    <submittedName>
        <fullName evidence="7">HTH-type transcriptional regulator CynR</fullName>
    </submittedName>
</protein>
<dbReference type="PANTHER" id="PTHR30419">
    <property type="entry name" value="HTH-TYPE TRANSCRIPTIONAL REGULATOR YBHD"/>
    <property type="match status" value="1"/>
</dbReference>
<feature type="chain" id="PRO_5012036033" evidence="5">
    <location>
        <begin position="29"/>
        <end position="303"/>
    </location>
</feature>
<dbReference type="RefSeq" id="WP_240311343.1">
    <property type="nucleotide sequence ID" value="NZ_CP022416.1"/>
</dbReference>
<reference evidence="7 8" key="1">
    <citation type="submission" date="2017-07" db="EMBL/GenBank/DDBJ databases">
        <title>Genome Sequence of Sulfitobacter pseudonitzschiae Strain SMR1 Isolated from a culture of the Diatom Skeletonema marinoi.</title>
        <authorList>
            <person name="Topel M."/>
            <person name="Pinder M.I.M."/>
            <person name="Johansson O.N."/>
            <person name="Kourtchenko O."/>
            <person name="Godhe A."/>
            <person name="Clarke A.K."/>
        </authorList>
    </citation>
    <scope>NUCLEOTIDE SEQUENCE [LARGE SCALE GENOMIC DNA]</scope>
    <source>
        <strain evidence="7 8">SMR1</strain>
        <plasmid evidence="7 8">pSMR1-1</plasmid>
    </source>
</reference>
<evidence type="ECO:0000256" key="3">
    <source>
        <dbReference type="ARBA" id="ARBA00023125"/>
    </source>
</evidence>
<evidence type="ECO:0000256" key="1">
    <source>
        <dbReference type="ARBA" id="ARBA00009437"/>
    </source>
</evidence>
<dbReference type="InterPro" id="IPR036388">
    <property type="entry name" value="WH-like_DNA-bd_sf"/>
</dbReference>
<dbReference type="Pfam" id="PF03466">
    <property type="entry name" value="LysR_substrate"/>
    <property type="match status" value="1"/>
</dbReference>
<dbReference type="InterPro" id="IPR000847">
    <property type="entry name" value="LysR_HTH_N"/>
</dbReference>
<dbReference type="KEGG" id="spse:SULPSESMR1_04635"/>
<dbReference type="EMBL" id="CP022416">
    <property type="protein sequence ID" value="ASM74336.1"/>
    <property type="molecule type" value="Genomic_DNA"/>
</dbReference>
<dbReference type="PROSITE" id="PS50931">
    <property type="entry name" value="HTH_LYSR"/>
    <property type="match status" value="1"/>
</dbReference>
<dbReference type="Proteomes" id="UP000199754">
    <property type="component" value="Plasmid pSMR1-1"/>
</dbReference>
<dbReference type="GO" id="GO:0003677">
    <property type="term" value="F:DNA binding"/>
    <property type="evidence" value="ECO:0007669"/>
    <property type="project" value="UniProtKB-KW"/>
</dbReference>
<dbReference type="PANTHER" id="PTHR30419:SF8">
    <property type="entry name" value="NITROGEN ASSIMILATION TRANSCRIPTIONAL ACTIVATOR-RELATED"/>
    <property type="match status" value="1"/>
</dbReference>
<comment type="similarity">
    <text evidence="1">Belongs to the LysR transcriptional regulatory family.</text>
</comment>
<evidence type="ECO:0000313" key="8">
    <source>
        <dbReference type="Proteomes" id="UP000199754"/>
    </source>
</evidence>
<keyword evidence="3" id="KW-0238">DNA-binding</keyword>
<keyword evidence="2" id="KW-0805">Transcription regulation</keyword>
<dbReference type="Gene3D" id="3.40.190.10">
    <property type="entry name" value="Periplasmic binding protein-like II"/>
    <property type="match status" value="2"/>
</dbReference>
<feature type="domain" description="HTH lysR-type" evidence="6">
    <location>
        <begin position="5"/>
        <end position="62"/>
    </location>
</feature>
<dbReference type="SUPFAM" id="SSF53850">
    <property type="entry name" value="Periplasmic binding protein-like II"/>
    <property type="match status" value="1"/>
</dbReference>
<keyword evidence="4" id="KW-0804">Transcription</keyword>
<dbReference type="SUPFAM" id="SSF46785">
    <property type="entry name" value="Winged helix' DNA-binding domain"/>
    <property type="match status" value="1"/>
</dbReference>
<evidence type="ECO:0000256" key="4">
    <source>
        <dbReference type="ARBA" id="ARBA00023163"/>
    </source>
</evidence>
<geneLocation type="plasmid" evidence="7 8">
    <name>pSMR1-1</name>
</geneLocation>
<dbReference type="InterPro" id="IPR050950">
    <property type="entry name" value="HTH-type_LysR_regulators"/>
</dbReference>
<dbReference type="InterPro" id="IPR036390">
    <property type="entry name" value="WH_DNA-bd_sf"/>
</dbReference>
<dbReference type="PRINTS" id="PR00039">
    <property type="entry name" value="HTHLYSR"/>
</dbReference>
<evidence type="ECO:0000313" key="7">
    <source>
        <dbReference type="EMBL" id="ASM74336.1"/>
    </source>
</evidence>
<keyword evidence="7" id="KW-0614">Plasmid</keyword>
<dbReference type="GO" id="GO:0003700">
    <property type="term" value="F:DNA-binding transcription factor activity"/>
    <property type="evidence" value="ECO:0007669"/>
    <property type="project" value="InterPro"/>
</dbReference>
<organism evidence="7 8">
    <name type="scientific">Pseudosulfitobacter pseudonitzschiae</name>
    <dbReference type="NCBI Taxonomy" id="1402135"/>
    <lineage>
        <taxon>Bacteria</taxon>
        <taxon>Pseudomonadati</taxon>
        <taxon>Pseudomonadota</taxon>
        <taxon>Alphaproteobacteria</taxon>
        <taxon>Rhodobacterales</taxon>
        <taxon>Roseobacteraceae</taxon>
        <taxon>Pseudosulfitobacter</taxon>
    </lineage>
</organism>
<dbReference type="InterPro" id="IPR005119">
    <property type="entry name" value="LysR_subst-bd"/>
</dbReference>
<name>A0A221K5S9_9RHOB</name>
<feature type="signal peptide" evidence="5">
    <location>
        <begin position="1"/>
        <end position="28"/>
    </location>
</feature>
<sequence>MNNRLRMRHIRCFLAVAKAGSVTGAATAMNSSQPAISRSLAEIEDMIGQPLFSRTGRGLVMTDAGQKLNRHLDTAMAQIETGTRAASGTAPRPRVALGMLPNVARTLAVDAGASFKVAHPDIDLSLYWAGVPELITRLHRNDIDFILGRLLSLEHMSGVSFEHLYTEALIFVVSRDHPFAATPDAIDLPDLLPEMMILPIADTIIRRELDKFLTARGIADFPNKIETVSFEFTRSFLKQHRGAACVPVGAVRRELAEGALVRLGIQGEELVSSVGITYAAGRALSDDAQRLADHVRAAAKSRG</sequence>
<evidence type="ECO:0000256" key="5">
    <source>
        <dbReference type="SAM" id="SignalP"/>
    </source>
</evidence>
<dbReference type="AlphaFoldDB" id="A0A221K5S9"/>
<evidence type="ECO:0000259" key="6">
    <source>
        <dbReference type="PROSITE" id="PS50931"/>
    </source>
</evidence>
<keyword evidence="5" id="KW-0732">Signal</keyword>